<feature type="non-terminal residue" evidence="1">
    <location>
        <position position="1"/>
    </location>
</feature>
<dbReference type="Proteomes" id="UP001212841">
    <property type="component" value="Unassembled WGS sequence"/>
</dbReference>
<reference evidence="1" key="1">
    <citation type="submission" date="2020-05" db="EMBL/GenBank/DDBJ databases">
        <title>Phylogenomic resolution of chytrid fungi.</title>
        <authorList>
            <person name="Stajich J.E."/>
            <person name="Amses K."/>
            <person name="Simmons R."/>
            <person name="Seto K."/>
            <person name="Myers J."/>
            <person name="Bonds A."/>
            <person name="Quandt C.A."/>
            <person name="Barry K."/>
            <person name="Liu P."/>
            <person name="Grigoriev I."/>
            <person name="Longcore J.E."/>
            <person name="James T.Y."/>
        </authorList>
    </citation>
    <scope>NUCLEOTIDE SEQUENCE</scope>
    <source>
        <strain evidence="1">JEL0318</strain>
    </source>
</reference>
<protein>
    <submittedName>
        <fullName evidence="1">Uncharacterized protein</fullName>
    </submittedName>
</protein>
<keyword evidence="2" id="KW-1185">Reference proteome</keyword>
<organism evidence="1 2">
    <name type="scientific">Rhizophlyctis rosea</name>
    <dbReference type="NCBI Taxonomy" id="64517"/>
    <lineage>
        <taxon>Eukaryota</taxon>
        <taxon>Fungi</taxon>
        <taxon>Fungi incertae sedis</taxon>
        <taxon>Chytridiomycota</taxon>
        <taxon>Chytridiomycota incertae sedis</taxon>
        <taxon>Chytridiomycetes</taxon>
        <taxon>Rhizophlyctidales</taxon>
        <taxon>Rhizophlyctidaceae</taxon>
        <taxon>Rhizophlyctis</taxon>
    </lineage>
</organism>
<dbReference type="AlphaFoldDB" id="A0AAD5RZ40"/>
<evidence type="ECO:0000313" key="1">
    <source>
        <dbReference type="EMBL" id="KAJ3025030.1"/>
    </source>
</evidence>
<evidence type="ECO:0000313" key="2">
    <source>
        <dbReference type="Proteomes" id="UP001212841"/>
    </source>
</evidence>
<dbReference type="EMBL" id="JADGJD010003192">
    <property type="protein sequence ID" value="KAJ3025030.1"/>
    <property type="molecule type" value="Genomic_DNA"/>
</dbReference>
<comment type="caution">
    <text evidence="1">The sequence shown here is derived from an EMBL/GenBank/DDBJ whole genome shotgun (WGS) entry which is preliminary data.</text>
</comment>
<proteinExistence type="predicted"/>
<sequence length="66" mass="7228">TAPQQPPPHPIPAEIRANTTQNARADDTPVQVVVAGAVEVVPDDHIIILMMIVPFSTRSRNYEKIT</sequence>
<name>A0AAD5RZ40_9FUNG</name>
<accession>A0AAD5RZ40</accession>
<gene>
    <name evidence="1" type="ORF">HK097_006768</name>
</gene>